<evidence type="ECO:0000256" key="1">
    <source>
        <dbReference type="SAM" id="Phobius"/>
    </source>
</evidence>
<dbReference type="RefSeq" id="WP_316966436.1">
    <property type="nucleotide sequence ID" value="NZ_JARFPK010000017.1"/>
</dbReference>
<comment type="caution">
    <text evidence="2">The sequence shown here is derived from an EMBL/GenBank/DDBJ whole genome shotgun (WGS) entry which is preliminary data.</text>
</comment>
<gene>
    <name evidence="2" type="ORF">P0O15_05805</name>
</gene>
<keyword evidence="1" id="KW-0472">Membrane</keyword>
<organism evidence="2 3">
    <name type="scientific">Candidatus Methanocrinis natronophilus</name>
    <dbReference type="NCBI Taxonomy" id="3033396"/>
    <lineage>
        <taxon>Archaea</taxon>
        <taxon>Methanobacteriati</taxon>
        <taxon>Methanobacteriota</taxon>
        <taxon>Stenosarchaea group</taxon>
        <taxon>Methanomicrobia</taxon>
        <taxon>Methanotrichales</taxon>
        <taxon>Methanotrichaceae</taxon>
        <taxon>Methanocrinis</taxon>
    </lineage>
</organism>
<evidence type="ECO:0000313" key="2">
    <source>
        <dbReference type="EMBL" id="MDF0590688.1"/>
    </source>
</evidence>
<dbReference type="Proteomes" id="UP001220010">
    <property type="component" value="Unassembled WGS sequence"/>
</dbReference>
<keyword evidence="1" id="KW-0812">Transmembrane</keyword>
<sequence length="159" mass="18342">MTVRLKLENGEIKEYQTLHMEYWGDGYSNYLTKCGMRWSGGSSMPWSYIKDGCDHLDCAIHMSGCGPKDAKYLLLIFLAISLGLLKIGWIGVFGSFFLILTGFLCYMLSRFETTKDRELKEFKMHGTVNGIRAHHIFENAEREAEIERLREKFGGLKPW</sequence>
<dbReference type="EMBL" id="JARFPK010000017">
    <property type="protein sequence ID" value="MDF0590688.1"/>
    <property type="molecule type" value="Genomic_DNA"/>
</dbReference>
<reference evidence="2 3" key="1">
    <citation type="submission" date="2023-03" db="EMBL/GenBank/DDBJ databases">
        <title>WGS of Methanotrichaceae archaeon Mx.</title>
        <authorList>
            <person name="Sorokin D.Y."/>
            <person name="Merkel A.Y."/>
        </authorList>
    </citation>
    <scope>NUCLEOTIDE SEQUENCE [LARGE SCALE GENOMIC DNA]</scope>
    <source>
        <strain evidence="2 3">Mx</strain>
    </source>
</reference>
<proteinExistence type="predicted"/>
<name>A0ABT5X7L5_9EURY</name>
<accession>A0ABT5X7L5</accession>
<keyword evidence="3" id="KW-1185">Reference proteome</keyword>
<protein>
    <submittedName>
        <fullName evidence="2">Uncharacterized protein</fullName>
    </submittedName>
</protein>
<evidence type="ECO:0000313" key="3">
    <source>
        <dbReference type="Proteomes" id="UP001220010"/>
    </source>
</evidence>
<feature type="transmembrane region" description="Helical" evidence="1">
    <location>
        <begin position="96"/>
        <end position="113"/>
    </location>
</feature>
<keyword evidence="1" id="KW-1133">Transmembrane helix</keyword>